<evidence type="ECO:0000256" key="2">
    <source>
        <dbReference type="ARBA" id="ARBA00022475"/>
    </source>
</evidence>
<dbReference type="RefSeq" id="WP_006105889.1">
    <property type="nucleotide sequence ID" value="NZ_DS989875.1"/>
</dbReference>
<sequence>MSASPIEQLPLQPTHDVGTTLDDQAIQECCNWLSFHRVWGELSDAAIQAMARAFQPLTVEPNCEIYRQGLQPAGLYLLKWGTVEIYRHSLVGRTHITYRNAGETFGYVPLVENQDTASYRASAVALTKSEIWFLGQTEFRTLCRTYPDFQGAINTLLAQDLANFAMRMAKEQARIQGLQRYIQPVPRGEDIIGTSKATKKLRSQIQQAQDDLKPVMFQAPAGSGKTFLAGLIHAGSSLQNRQFAEIDCAELPKTEAGAVNTDALFGKQGEQLGVIELLERGSLLIDNIHLLTPQERDRLIHFIKTGSFTPNPNPEPEESSPPPLVQSWVRLILASPQKIALSGVDVHTIKLFSLPQRKGDIPEFARYFLHKFCRQREEILQLDQANLRRLISYDYPGNIAELAGILQRAVLMTPAGQSVIPEQVLWSVESKKNAFRVDLLNQLPWLRKFLLSDWWPQRFWFIVMAIFIPVTVMGYIGPQSRDASITLNFFWAWWWPLYLFLFAFVGRLWCAICPFMITGEWIRKVSLWIFPRQLLPWPTKWLNKWGAWVLFAGFVAIYLWEKLWDLPHTPYLSSWLLVAIAAGAVICSVIYERRLWCRYLCPIGGMNGMFAKLSMIEVRSVQQVCGSQCSTFGCYKGSEATPVNFSNPLPNEGQATGGCPLYSHPAQLQDNRDCVLCMTCLKACPNRSVQFNLRFPAVDLLENHQGFWAEVALMLLLFGGVFMHYSHRILGWLGVGNIPLDSEHLLTAFPVVTLLLLIPFVATYLTHQLARLFDKEMPDYLKVIYAYLPMMLAANLAYYVPAGITEAGQILPVIARTFGYSGANLPTLTWSMDVASFLQGVTLLSILAFSIYPLLKITQRPFWNNLPHLVLMAGFTVVFFELMIG</sequence>
<keyword evidence="4" id="KW-0547">Nucleotide-binding</keyword>
<keyword evidence="8 9" id="KW-0472">Membrane</keyword>
<dbReference type="GO" id="GO:0051536">
    <property type="term" value="F:iron-sulfur cluster binding"/>
    <property type="evidence" value="ECO:0007669"/>
    <property type="project" value="UniProtKB-KW"/>
</dbReference>
<dbReference type="GO" id="GO:0005886">
    <property type="term" value="C:plasma membrane"/>
    <property type="evidence" value="ECO:0007669"/>
    <property type="project" value="UniProtKB-SubCell"/>
</dbReference>
<dbReference type="PROSITE" id="PS00198">
    <property type="entry name" value="4FE4S_FER_1"/>
    <property type="match status" value="1"/>
</dbReference>
<keyword evidence="6" id="KW-0408">Iron</keyword>
<dbReference type="InterPro" id="IPR003593">
    <property type="entry name" value="AAA+_ATPase"/>
</dbReference>
<dbReference type="GO" id="GO:0005524">
    <property type="term" value="F:ATP binding"/>
    <property type="evidence" value="ECO:0007669"/>
    <property type="project" value="InterPro"/>
</dbReference>
<evidence type="ECO:0000259" key="11">
    <source>
        <dbReference type="PROSITE" id="PS50045"/>
    </source>
</evidence>
<organism evidence="13 14">
    <name type="scientific">Coleofasciculus chthonoplastes PCC 7420</name>
    <dbReference type="NCBI Taxonomy" id="118168"/>
    <lineage>
        <taxon>Bacteria</taxon>
        <taxon>Bacillati</taxon>
        <taxon>Cyanobacteriota</taxon>
        <taxon>Cyanophyceae</taxon>
        <taxon>Coleofasciculales</taxon>
        <taxon>Coleofasciculaceae</taxon>
        <taxon>Coleofasciculus</taxon>
    </lineage>
</organism>
<feature type="transmembrane region" description="Helical" evidence="9">
    <location>
        <begin position="497"/>
        <end position="522"/>
    </location>
</feature>
<dbReference type="eggNOG" id="COG0348">
    <property type="taxonomic scope" value="Bacteria"/>
</dbReference>
<evidence type="ECO:0000313" key="13">
    <source>
        <dbReference type="EMBL" id="EDX71155.1"/>
    </source>
</evidence>
<feature type="transmembrane region" description="Helical" evidence="9">
    <location>
        <begin position="459"/>
        <end position="477"/>
    </location>
</feature>
<dbReference type="EMBL" id="DS989875">
    <property type="protein sequence ID" value="EDX71155.1"/>
    <property type="molecule type" value="Genomic_DNA"/>
</dbReference>
<dbReference type="CDD" id="cd00038">
    <property type="entry name" value="CAP_ED"/>
    <property type="match status" value="1"/>
</dbReference>
<dbReference type="OrthoDB" id="9771372at2"/>
<feature type="transmembrane region" description="Helical" evidence="9">
    <location>
        <begin position="572"/>
        <end position="591"/>
    </location>
</feature>
<dbReference type="SMART" id="SM00382">
    <property type="entry name" value="AAA"/>
    <property type="match status" value="1"/>
</dbReference>
<dbReference type="InterPro" id="IPR017900">
    <property type="entry name" value="4Fe4S_Fe_S_CS"/>
</dbReference>
<keyword evidence="3" id="KW-0479">Metal-binding</keyword>
<dbReference type="InterPro" id="IPR014710">
    <property type="entry name" value="RmlC-like_jellyroll"/>
</dbReference>
<dbReference type="STRING" id="118168.MC7420_2716"/>
<dbReference type="InterPro" id="IPR000595">
    <property type="entry name" value="cNMP-bd_dom"/>
</dbReference>
<evidence type="ECO:0000259" key="10">
    <source>
        <dbReference type="PROSITE" id="PS50042"/>
    </source>
</evidence>
<evidence type="ECO:0000313" key="14">
    <source>
        <dbReference type="Proteomes" id="UP000003835"/>
    </source>
</evidence>
<evidence type="ECO:0000256" key="5">
    <source>
        <dbReference type="ARBA" id="ARBA00022840"/>
    </source>
</evidence>
<evidence type="ECO:0000256" key="8">
    <source>
        <dbReference type="ARBA" id="ARBA00023136"/>
    </source>
</evidence>
<name>B4W3R8_9CYAN</name>
<dbReference type="HOGENOM" id="CLU_017386_0_0_3"/>
<evidence type="ECO:0000256" key="1">
    <source>
        <dbReference type="ARBA" id="ARBA00004236"/>
    </source>
</evidence>
<dbReference type="Gene3D" id="1.10.8.60">
    <property type="match status" value="1"/>
</dbReference>
<dbReference type="PROSITE" id="PS50042">
    <property type="entry name" value="CNMP_BINDING_3"/>
    <property type="match status" value="1"/>
</dbReference>
<gene>
    <name evidence="13" type="ORF">MC7420_2716</name>
</gene>
<feature type="transmembrane region" description="Helical" evidence="9">
    <location>
        <begin position="779"/>
        <end position="800"/>
    </location>
</feature>
<reference evidence="13 14" key="1">
    <citation type="submission" date="2008-07" db="EMBL/GenBank/DDBJ databases">
        <authorList>
            <person name="Tandeau de Marsac N."/>
            <person name="Ferriera S."/>
            <person name="Johnson J."/>
            <person name="Kravitz S."/>
            <person name="Beeson K."/>
            <person name="Sutton G."/>
            <person name="Rogers Y.-H."/>
            <person name="Friedman R."/>
            <person name="Frazier M."/>
            <person name="Venter J.C."/>
        </authorList>
    </citation>
    <scope>NUCLEOTIDE SEQUENCE [LARGE SCALE GENOMIC DNA]</scope>
    <source>
        <strain evidence="13 14">PCC 7420</strain>
    </source>
</reference>
<dbReference type="eggNOG" id="COG1221">
    <property type="taxonomic scope" value="Bacteria"/>
</dbReference>
<dbReference type="PANTHER" id="PTHR30224:SF4">
    <property type="entry name" value="ELECTRON TRANSPORT PROTEIN YCCM-RELATED"/>
    <property type="match status" value="1"/>
</dbReference>
<dbReference type="PANTHER" id="PTHR30224">
    <property type="entry name" value="ELECTRON TRANSPORT PROTEIN"/>
    <property type="match status" value="1"/>
</dbReference>
<keyword evidence="2" id="KW-1003">Cell membrane</keyword>
<dbReference type="GO" id="GO:0006355">
    <property type="term" value="P:regulation of DNA-templated transcription"/>
    <property type="evidence" value="ECO:0007669"/>
    <property type="project" value="InterPro"/>
</dbReference>
<feature type="transmembrane region" description="Helical" evidence="9">
    <location>
        <begin position="834"/>
        <end position="854"/>
    </location>
</feature>
<feature type="transmembrane region" description="Helical" evidence="9">
    <location>
        <begin position="707"/>
        <end position="725"/>
    </location>
</feature>
<evidence type="ECO:0000256" key="7">
    <source>
        <dbReference type="ARBA" id="ARBA00023014"/>
    </source>
</evidence>
<evidence type="ECO:0000256" key="4">
    <source>
        <dbReference type="ARBA" id="ARBA00022741"/>
    </source>
</evidence>
<keyword evidence="9" id="KW-0812">Transmembrane</keyword>
<dbReference type="InterPro" id="IPR052378">
    <property type="entry name" value="NosR_regulator"/>
</dbReference>
<dbReference type="Pfam" id="PF00158">
    <property type="entry name" value="Sigma54_activat"/>
    <property type="match status" value="1"/>
</dbReference>
<proteinExistence type="predicted"/>
<feature type="transmembrane region" description="Helical" evidence="9">
    <location>
        <begin position="745"/>
        <end position="767"/>
    </location>
</feature>
<accession>B4W3R8</accession>
<keyword evidence="5" id="KW-0067">ATP-binding</keyword>
<keyword evidence="7" id="KW-0411">Iron-sulfur</keyword>
<dbReference type="SUPFAM" id="SSF51206">
    <property type="entry name" value="cAMP-binding domain-like"/>
    <property type="match status" value="1"/>
</dbReference>
<dbReference type="SUPFAM" id="SSF52540">
    <property type="entry name" value="P-loop containing nucleoside triphosphate hydrolases"/>
    <property type="match status" value="1"/>
</dbReference>
<dbReference type="SMART" id="SM00100">
    <property type="entry name" value="cNMP"/>
    <property type="match status" value="1"/>
</dbReference>
<dbReference type="InterPro" id="IPR027417">
    <property type="entry name" value="P-loop_NTPase"/>
</dbReference>
<protein>
    <submittedName>
        <fullName evidence="13">Sigma-54 interaction domain family</fullName>
    </submittedName>
</protein>
<dbReference type="InterPro" id="IPR018490">
    <property type="entry name" value="cNMP-bd_dom_sf"/>
</dbReference>
<dbReference type="Pfam" id="PF12801">
    <property type="entry name" value="Fer4_5"/>
    <property type="match status" value="2"/>
</dbReference>
<dbReference type="InterPro" id="IPR058031">
    <property type="entry name" value="AAA_lid_NorR"/>
</dbReference>
<dbReference type="GO" id="GO:0046872">
    <property type="term" value="F:metal ion binding"/>
    <property type="evidence" value="ECO:0007669"/>
    <property type="project" value="UniProtKB-KW"/>
</dbReference>
<feature type="transmembrane region" description="Helical" evidence="9">
    <location>
        <begin position="866"/>
        <end position="884"/>
    </location>
</feature>
<feature type="domain" description="4Fe-4S ferredoxin-type" evidence="12">
    <location>
        <begin position="664"/>
        <end position="694"/>
    </location>
</feature>
<dbReference type="InterPro" id="IPR017896">
    <property type="entry name" value="4Fe4S_Fe-S-bd"/>
</dbReference>
<dbReference type="Pfam" id="PF00027">
    <property type="entry name" value="cNMP_binding"/>
    <property type="match status" value="1"/>
</dbReference>
<dbReference type="Gene3D" id="3.40.50.300">
    <property type="entry name" value="P-loop containing nucleotide triphosphate hydrolases"/>
    <property type="match status" value="1"/>
</dbReference>
<keyword evidence="14" id="KW-1185">Reference proteome</keyword>
<dbReference type="InterPro" id="IPR002078">
    <property type="entry name" value="Sigma_54_int"/>
</dbReference>
<evidence type="ECO:0000259" key="12">
    <source>
        <dbReference type="PROSITE" id="PS51379"/>
    </source>
</evidence>
<dbReference type="PROSITE" id="PS51379">
    <property type="entry name" value="4FE4S_FER_2"/>
    <property type="match status" value="1"/>
</dbReference>
<keyword evidence="9" id="KW-1133">Transmembrane helix</keyword>
<dbReference type="CDD" id="cd00009">
    <property type="entry name" value="AAA"/>
    <property type="match status" value="1"/>
</dbReference>
<dbReference type="Gene3D" id="2.60.120.10">
    <property type="entry name" value="Jelly Rolls"/>
    <property type="match status" value="1"/>
</dbReference>
<feature type="domain" description="Cyclic nucleotide-binding" evidence="10">
    <location>
        <begin position="38"/>
        <end position="142"/>
    </location>
</feature>
<feature type="domain" description="Sigma-54 factor interaction" evidence="11">
    <location>
        <begin position="191"/>
        <end position="411"/>
    </location>
</feature>
<comment type="subcellular location">
    <subcellularLocation>
        <location evidence="1">Cell membrane</location>
    </subcellularLocation>
</comment>
<evidence type="ECO:0000256" key="6">
    <source>
        <dbReference type="ARBA" id="ARBA00023004"/>
    </source>
</evidence>
<dbReference type="AlphaFoldDB" id="B4W3R8"/>
<evidence type="ECO:0000256" key="3">
    <source>
        <dbReference type="ARBA" id="ARBA00022723"/>
    </source>
</evidence>
<dbReference type="PROSITE" id="PS50045">
    <property type="entry name" value="SIGMA54_INTERACT_4"/>
    <property type="match status" value="1"/>
</dbReference>
<dbReference type="Pfam" id="PF25601">
    <property type="entry name" value="AAA_lid_14"/>
    <property type="match status" value="1"/>
</dbReference>
<evidence type="ECO:0000256" key="9">
    <source>
        <dbReference type="SAM" id="Phobius"/>
    </source>
</evidence>
<dbReference type="Proteomes" id="UP000003835">
    <property type="component" value="Unassembled WGS sequence"/>
</dbReference>